<reference evidence="1 2" key="1">
    <citation type="submission" date="2019-05" db="EMBL/GenBank/DDBJ databases">
        <title>Another draft genome of Portunus trituberculatus and its Hox gene families provides insights of decapod evolution.</title>
        <authorList>
            <person name="Jeong J.-H."/>
            <person name="Song I."/>
            <person name="Kim S."/>
            <person name="Choi T."/>
            <person name="Kim D."/>
            <person name="Ryu S."/>
            <person name="Kim W."/>
        </authorList>
    </citation>
    <scope>NUCLEOTIDE SEQUENCE [LARGE SCALE GENOMIC DNA]</scope>
    <source>
        <tissue evidence="1">Muscle</tissue>
    </source>
</reference>
<evidence type="ECO:0000313" key="2">
    <source>
        <dbReference type="Proteomes" id="UP000324222"/>
    </source>
</evidence>
<name>A0A5B7GAZ5_PORTR</name>
<gene>
    <name evidence="1" type="ORF">E2C01_048600</name>
</gene>
<comment type="caution">
    <text evidence="1">The sequence shown here is derived from an EMBL/GenBank/DDBJ whole genome shotgun (WGS) entry which is preliminary data.</text>
</comment>
<dbReference type="EMBL" id="VSRR010012542">
    <property type="protein sequence ID" value="MPC54676.1"/>
    <property type="molecule type" value="Genomic_DNA"/>
</dbReference>
<proteinExistence type="predicted"/>
<protein>
    <submittedName>
        <fullName evidence="1">Uncharacterized protein</fullName>
    </submittedName>
</protein>
<sequence>MTDNRLRSVSGSLWRRLMCVSRNRCSEVKLRQGSLPLSSLGSGRTVSGPVLE</sequence>
<keyword evidence="2" id="KW-1185">Reference proteome</keyword>
<organism evidence="1 2">
    <name type="scientific">Portunus trituberculatus</name>
    <name type="common">Swimming crab</name>
    <name type="synonym">Neptunus trituberculatus</name>
    <dbReference type="NCBI Taxonomy" id="210409"/>
    <lineage>
        <taxon>Eukaryota</taxon>
        <taxon>Metazoa</taxon>
        <taxon>Ecdysozoa</taxon>
        <taxon>Arthropoda</taxon>
        <taxon>Crustacea</taxon>
        <taxon>Multicrustacea</taxon>
        <taxon>Malacostraca</taxon>
        <taxon>Eumalacostraca</taxon>
        <taxon>Eucarida</taxon>
        <taxon>Decapoda</taxon>
        <taxon>Pleocyemata</taxon>
        <taxon>Brachyura</taxon>
        <taxon>Eubrachyura</taxon>
        <taxon>Portunoidea</taxon>
        <taxon>Portunidae</taxon>
        <taxon>Portuninae</taxon>
        <taxon>Portunus</taxon>
    </lineage>
</organism>
<dbReference type="Proteomes" id="UP000324222">
    <property type="component" value="Unassembled WGS sequence"/>
</dbReference>
<accession>A0A5B7GAZ5</accession>
<evidence type="ECO:0000313" key="1">
    <source>
        <dbReference type="EMBL" id="MPC54676.1"/>
    </source>
</evidence>
<dbReference type="AlphaFoldDB" id="A0A5B7GAZ5"/>